<evidence type="ECO:0000313" key="2">
    <source>
        <dbReference type="Proteomes" id="UP001066276"/>
    </source>
</evidence>
<dbReference type="Proteomes" id="UP001066276">
    <property type="component" value="Chromosome 3_2"/>
</dbReference>
<comment type="caution">
    <text evidence="1">The sequence shown here is derived from an EMBL/GenBank/DDBJ whole genome shotgun (WGS) entry which is preliminary data.</text>
</comment>
<organism evidence="1 2">
    <name type="scientific">Pleurodeles waltl</name>
    <name type="common">Iberian ribbed newt</name>
    <dbReference type="NCBI Taxonomy" id="8319"/>
    <lineage>
        <taxon>Eukaryota</taxon>
        <taxon>Metazoa</taxon>
        <taxon>Chordata</taxon>
        <taxon>Craniata</taxon>
        <taxon>Vertebrata</taxon>
        <taxon>Euteleostomi</taxon>
        <taxon>Amphibia</taxon>
        <taxon>Batrachia</taxon>
        <taxon>Caudata</taxon>
        <taxon>Salamandroidea</taxon>
        <taxon>Salamandridae</taxon>
        <taxon>Pleurodelinae</taxon>
        <taxon>Pleurodeles</taxon>
    </lineage>
</organism>
<dbReference type="AlphaFoldDB" id="A0AAV7TRA9"/>
<protein>
    <submittedName>
        <fullName evidence="1">Uncharacterized protein</fullName>
    </submittedName>
</protein>
<dbReference type="EMBL" id="JANPWB010000006">
    <property type="protein sequence ID" value="KAJ1179215.1"/>
    <property type="molecule type" value="Genomic_DNA"/>
</dbReference>
<accession>A0AAV7TRA9</accession>
<sequence length="123" mass="12935">MRNAACATSTTRLFAAALRRSSYPALPACTPLLRAQRPEMRLRVCDTIFRRVPGGLEHGGVVRPGSNTGRVEDITGHGTSGSLVAWHGRRGLGQCGNADPGSTGGRGSCNCNLQLPQAKVPPK</sequence>
<gene>
    <name evidence="1" type="ORF">NDU88_004451</name>
</gene>
<proteinExistence type="predicted"/>
<reference evidence="1" key="1">
    <citation type="journal article" date="2022" name="bioRxiv">
        <title>Sequencing and chromosome-scale assembly of the giantPleurodeles waltlgenome.</title>
        <authorList>
            <person name="Brown T."/>
            <person name="Elewa A."/>
            <person name="Iarovenko S."/>
            <person name="Subramanian E."/>
            <person name="Araus A.J."/>
            <person name="Petzold A."/>
            <person name="Susuki M."/>
            <person name="Suzuki K.-i.T."/>
            <person name="Hayashi T."/>
            <person name="Toyoda A."/>
            <person name="Oliveira C."/>
            <person name="Osipova E."/>
            <person name="Leigh N.D."/>
            <person name="Simon A."/>
            <person name="Yun M.H."/>
        </authorList>
    </citation>
    <scope>NUCLEOTIDE SEQUENCE</scope>
    <source>
        <strain evidence="1">20211129_DDA</strain>
        <tissue evidence="1">Liver</tissue>
    </source>
</reference>
<evidence type="ECO:0000313" key="1">
    <source>
        <dbReference type="EMBL" id="KAJ1179215.1"/>
    </source>
</evidence>
<keyword evidence="2" id="KW-1185">Reference proteome</keyword>
<name>A0AAV7TRA9_PLEWA</name>